<keyword evidence="1" id="KW-0328">Glycosyltransferase</keyword>
<dbReference type="EMBL" id="JAKJHZ010000003">
    <property type="protein sequence ID" value="MCF6376281.1"/>
    <property type="molecule type" value="Genomic_DNA"/>
</dbReference>
<proteinExistence type="predicted"/>
<protein>
    <submittedName>
        <fullName evidence="3">Alpha-1,2-fucosyltransferase</fullName>
    </submittedName>
</protein>
<sequence>MGNLLYFWLHADIQAAAGRDVRVLHNAHVAAWDPIWPELRPRFGADVVRRTDRLLNVPPTHFQQFGRDFSRSELDAFVRTRLLTPEFISLAPDPDPNLLVVNVRRGDYYSNDEYRARYAMDIARYVRRAVDLAAARASISHVAIVSDDPRWCLDHLDFLGGLGPVRIVSGDPADHLAFLSSARHLVLANSTFSYWGAYLAGVRSDSPTVVAPAFHAVDINDGYAWQLDPIWHMIDTR</sequence>
<evidence type="ECO:0000256" key="2">
    <source>
        <dbReference type="ARBA" id="ARBA00022679"/>
    </source>
</evidence>
<evidence type="ECO:0000313" key="4">
    <source>
        <dbReference type="Proteomes" id="UP001201161"/>
    </source>
</evidence>
<dbReference type="RefSeq" id="WP_236398003.1">
    <property type="nucleotide sequence ID" value="NZ_JAKJHZ010000003.1"/>
</dbReference>
<reference evidence="3 4" key="1">
    <citation type="submission" date="2022-01" db="EMBL/GenBank/DDBJ databases">
        <title>Nocardioides sp. nov., an actinomycete isolated from mining soil.</title>
        <authorList>
            <person name="Liu L."/>
        </authorList>
    </citation>
    <scope>NUCLEOTIDE SEQUENCE [LARGE SCALE GENOMIC DNA]</scope>
    <source>
        <strain evidence="3 4">KLBMP 9356</strain>
    </source>
</reference>
<dbReference type="PANTHER" id="PTHR11927:SF9">
    <property type="entry name" value="L-FUCOSYLTRANSFERASE"/>
    <property type="match status" value="1"/>
</dbReference>
<dbReference type="PANTHER" id="PTHR11927">
    <property type="entry name" value="GALACTOSIDE 2-L-FUCOSYLTRANSFERASE"/>
    <property type="match status" value="1"/>
</dbReference>
<name>A0ABS9H849_9ACTN</name>
<keyword evidence="4" id="KW-1185">Reference proteome</keyword>
<dbReference type="Pfam" id="PF01531">
    <property type="entry name" value="Glyco_transf_11"/>
    <property type="match status" value="1"/>
</dbReference>
<evidence type="ECO:0000256" key="1">
    <source>
        <dbReference type="ARBA" id="ARBA00022676"/>
    </source>
</evidence>
<comment type="caution">
    <text evidence="3">The sequence shown here is derived from an EMBL/GenBank/DDBJ whole genome shotgun (WGS) entry which is preliminary data.</text>
</comment>
<accession>A0ABS9H849</accession>
<dbReference type="Proteomes" id="UP001201161">
    <property type="component" value="Unassembled WGS sequence"/>
</dbReference>
<evidence type="ECO:0000313" key="3">
    <source>
        <dbReference type="EMBL" id="MCF6376281.1"/>
    </source>
</evidence>
<dbReference type="InterPro" id="IPR002516">
    <property type="entry name" value="Glyco_trans_11"/>
</dbReference>
<keyword evidence="2" id="KW-0808">Transferase</keyword>
<organism evidence="3 4">
    <name type="scientific">Nocardioides potassii</name>
    <dbReference type="NCBI Taxonomy" id="2911371"/>
    <lineage>
        <taxon>Bacteria</taxon>
        <taxon>Bacillati</taxon>
        <taxon>Actinomycetota</taxon>
        <taxon>Actinomycetes</taxon>
        <taxon>Propionibacteriales</taxon>
        <taxon>Nocardioidaceae</taxon>
        <taxon>Nocardioides</taxon>
    </lineage>
</organism>
<gene>
    <name evidence="3" type="ORF">L2K70_01545</name>
</gene>